<dbReference type="EMBL" id="MU853351">
    <property type="protein sequence ID" value="KAK4110377.1"/>
    <property type="molecule type" value="Genomic_DNA"/>
</dbReference>
<feature type="transmembrane region" description="Helical" evidence="2">
    <location>
        <begin position="183"/>
        <end position="203"/>
    </location>
</feature>
<feature type="transmembrane region" description="Helical" evidence="2">
    <location>
        <begin position="392"/>
        <end position="417"/>
    </location>
</feature>
<evidence type="ECO:0000256" key="2">
    <source>
        <dbReference type="SAM" id="Phobius"/>
    </source>
</evidence>
<protein>
    <submittedName>
        <fullName evidence="3">Uncharacterized protein</fullName>
    </submittedName>
</protein>
<reference evidence="3" key="2">
    <citation type="submission" date="2023-05" db="EMBL/GenBank/DDBJ databases">
        <authorList>
            <consortium name="Lawrence Berkeley National Laboratory"/>
            <person name="Steindorff A."/>
            <person name="Hensen N."/>
            <person name="Bonometti L."/>
            <person name="Westerberg I."/>
            <person name="Brannstrom I.O."/>
            <person name="Guillou S."/>
            <person name="Cros-Aarteil S."/>
            <person name="Calhoun S."/>
            <person name="Haridas S."/>
            <person name="Kuo A."/>
            <person name="Mondo S."/>
            <person name="Pangilinan J."/>
            <person name="Riley R."/>
            <person name="Labutti K."/>
            <person name="Andreopoulos B."/>
            <person name="Lipzen A."/>
            <person name="Chen C."/>
            <person name="Yanf M."/>
            <person name="Daum C."/>
            <person name="Ng V."/>
            <person name="Clum A."/>
            <person name="Ohm R."/>
            <person name="Martin F."/>
            <person name="Silar P."/>
            <person name="Natvig D."/>
            <person name="Lalanne C."/>
            <person name="Gautier V."/>
            <person name="Ament-Velasquez S.L."/>
            <person name="Kruys A."/>
            <person name="Hutchinson M.I."/>
            <person name="Powell A.J."/>
            <person name="Barry K."/>
            <person name="Miller A.N."/>
            <person name="Grigoriev I.V."/>
            <person name="Debuchy R."/>
            <person name="Gladieux P."/>
            <person name="Thoren M.H."/>
            <person name="Johannesson H."/>
        </authorList>
    </citation>
    <scope>NUCLEOTIDE SEQUENCE</scope>
    <source>
        <strain evidence="3">CBS 508.74</strain>
    </source>
</reference>
<keyword evidence="2" id="KW-0812">Transmembrane</keyword>
<reference evidence="3" key="1">
    <citation type="journal article" date="2023" name="Mol. Phylogenet. Evol.">
        <title>Genome-scale phylogeny and comparative genomics of the fungal order Sordariales.</title>
        <authorList>
            <person name="Hensen N."/>
            <person name="Bonometti L."/>
            <person name="Westerberg I."/>
            <person name="Brannstrom I.O."/>
            <person name="Guillou S."/>
            <person name="Cros-Aarteil S."/>
            <person name="Calhoun S."/>
            <person name="Haridas S."/>
            <person name="Kuo A."/>
            <person name="Mondo S."/>
            <person name="Pangilinan J."/>
            <person name="Riley R."/>
            <person name="LaButti K."/>
            <person name="Andreopoulos B."/>
            <person name="Lipzen A."/>
            <person name="Chen C."/>
            <person name="Yan M."/>
            <person name="Daum C."/>
            <person name="Ng V."/>
            <person name="Clum A."/>
            <person name="Steindorff A."/>
            <person name="Ohm R.A."/>
            <person name="Martin F."/>
            <person name="Silar P."/>
            <person name="Natvig D.O."/>
            <person name="Lalanne C."/>
            <person name="Gautier V."/>
            <person name="Ament-Velasquez S.L."/>
            <person name="Kruys A."/>
            <person name="Hutchinson M.I."/>
            <person name="Powell A.J."/>
            <person name="Barry K."/>
            <person name="Miller A.N."/>
            <person name="Grigoriev I.V."/>
            <person name="Debuchy R."/>
            <person name="Gladieux P."/>
            <person name="Hiltunen Thoren M."/>
            <person name="Johannesson H."/>
        </authorList>
    </citation>
    <scope>NUCLEOTIDE SEQUENCE</scope>
    <source>
        <strain evidence="3">CBS 508.74</strain>
    </source>
</reference>
<feature type="compositionally biased region" description="Polar residues" evidence="1">
    <location>
        <begin position="107"/>
        <end position="121"/>
    </location>
</feature>
<sequence length="517" mass="58233">MNGVVQGFVAALNLVLQYVQEYVSILGDPASAVFGAFSEVIGDAVSVRRIAQSMHISESRPEEETRERTREERVLWVSVLAGQLKFNKETNWKSVAEDILSPPMSPAMTTDTQHPRPQQAQDLIATTPSPSPPIDRRISDEIKPSEKFLPTPTVSTDNTTARQSKATELDKAIAVLLVARGKFSMGILIPVILMLAATAAAFYDAYSRLGDRDTSLALAYCVWYSWLLILGVWGNCYAAAMNSDLARRAFSEIVHFGNERAVTVSLRDRYVNSQFWDNWAKKMSGRRESFNSDKTQSDMDNNPLTWKSWLHFCIGQFLGWCCVGVPSGAAAAIAWNTPTIGLGCRAFNVLLYGVLSFAVAYLNVLRSWLVLRDKVKKPEHSEKGYRQASTHYVSHIYWLLTFLNSMVMVLGTIFHLIGVFRTCWCDRLVWTDDTRIELNNRTHESLDHAKRYWLSTAYVSFSIVSLISLVGIVLRHNIAQTMGDWIDRCNRDEQRRREEADRLTQITRLTSGGAQIG</sequence>
<keyword evidence="2" id="KW-1133">Transmembrane helix</keyword>
<dbReference type="GeneID" id="89937898"/>
<keyword evidence="2" id="KW-0472">Membrane</keyword>
<feature type="region of interest" description="Disordered" evidence="1">
    <location>
        <begin position="107"/>
        <end position="133"/>
    </location>
</feature>
<feature type="transmembrane region" description="Helical" evidence="2">
    <location>
        <begin position="223"/>
        <end position="240"/>
    </location>
</feature>
<dbReference type="Proteomes" id="UP001302812">
    <property type="component" value="Unassembled WGS sequence"/>
</dbReference>
<gene>
    <name evidence="3" type="ORF">N656DRAFT_770401</name>
</gene>
<feature type="transmembrane region" description="Helical" evidence="2">
    <location>
        <begin position="349"/>
        <end position="371"/>
    </location>
</feature>
<keyword evidence="4" id="KW-1185">Reference proteome</keyword>
<feature type="transmembrane region" description="Helical" evidence="2">
    <location>
        <begin position="452"/>
        <end position="474"/>
    </location>
</feature>
<dbReference type="RefSeq" id="XP_064667947.1">
    <property type="nucleotide sequence ID" value="XM_064813773.1"/>
</dbReference>
<dbReference type="AlphaFoldDB" id="A0AAN6QQ35"/>
<name>A0AAN6QQ35_9PEZI</name>
<proteinExistence type="predicted"/>
<comment type="caution">
    <text evidence="3">The sequence shown here is derived from an EMBL/GenBank/DDBJ whole genome shotgun (WGS) entry which is preliminary data.</text>
</comment>
<organism evidence="3 4">
    <name type="scientific">Canariomyces notabilis</name>
    <dbReference type="NCBI Taxonomy" id="2074819"/>
    <lineage>
        <taxon>Eukaryota</taxon>
        <taxon>Fungi</taxon>
        <taxon>Dikarya</taxon>
        <taxon>Ascomycota</taxon>
        <taxon>Pezizomycotina</taxon>
        <taxon>Sordariomycetes</taxon>
        <taxon>Sordariomycetidae</taxon>
        <taxon>Sordariales</taxon>
        <taxon>Chaetomiaceae</taxon>
        <taxon>Canariomyces</taxon>
    </lineage>
</organism>
<evidence type="ECO:0000313" key="4">
    <source>
        <dbReference type="Proteomes" id="UP001302812"/>
    </source>
</evidence>
<evidence type="ECO:0000256" key="1">
    <source>
        <dbReference type="SAM" id="MobiDB-lite"/>
    </source>
</evidence>
<feature type="transmembrane region" description="Helical" evidence="2">
    <location>
        <begin position="317"/>
        <end position="337"/>
    </location>
</feature>
<evidence type="ECO:0000313" key="3">
    <source>
        <dbReference type="EMBL" id="KAK4110377.1"/>
    </source>
</evidence>
<accession>A0AAN6QQ35</accession>